<gene>
    <name evidence="1" type="ORF">MENTE1834_LOCUS12361</name>
</gene>
<sequence>MSSPRRTTSSLLIIRPTYVNGSSWIIIIFDSFFLHFRVRFLFFDNRRSILLSF</sequence>
<proteinExistence type="predicted"/>
<name>A0ACB0YHN5_MELEN</name>
<dbReference type="EMBL" id="CAVMJV010000012">
    <property type="protein sequence ID" value="CAK5047297.1"/>
    <property type="molecule type" value="Genomic_DNA"/>
</dbReference>
<evidence type="ECO:0000313" key="1">
    <source>
        <dbReference type="EMBL" id="CAK5047297.1"/>
    </source>
</evidence>
<reference evidence="1" key="1">
    <citation type="submission" date="2023-11" db="EMBL/GenBank/DDBJ databases">
        <authorList>
            <person name="Poullet M."/>
        </authorList>
    </citation>
    <scope>NUCLEOTIDE SEQUENCE</scope>
    <source>
        <strain evidence="1">E1834</strain>
    </source>
</reference>
<protein>
    <submittedName>
        <fullName evidence="1">Uncharacterized protein</fullName>
    </submittedName>
</protein>
<dbReference type="Proteomes" id="UP001497535">
    <property type="component" value="Unassembled WGS sequence"/>
</dbReference>
<evidence type="ECO:0000313" key="2">
    <source>
        <dbReference type="Proteomes" id="UP001497535"/>
    </source>
</evidence>
<keyword evidence="2" id="KW-1185">Reference proteome</keyword>
<organism evidence="1 2">
    <name type="scientific">Meloidogyne enterolobii</name>
    <name type="common">Root-knot nematode worm</name>
    <name type="synonym">Meloidogyne mayaguensis</name>
    <dbReference type="NCBI Taxonomy" id="390850"/>
    <lineage>
        <taxon>Eukaryota</taxon>
        <taxon>Metazoa</taxon>
        <taxon>Ecdysozoa</taxon>
        <taxon>Nematoda</taxon>
        <taxon>Chromadorea</taxon>
        <taxon>Rhabditida</taxon>
        <taxon>Tylenchina</taxon>
        <taxon>Tylenchomorpha</taxon>
        <taxon>Tylenchoidea</taxon>
        <taxon>Meloidogynidae</taxon>
        <taxon>Meloidogyninae</taxon>
        <taxon>Meloidogyne</taxon>
    </lineage>
</organism>
<accession>A0ACB0YHN5</accession>
<comment type="caution">
    <text evidence="1">The sequence shown here is derived from an EMBL/GenBank/DDBJ whole genome shotgun (WGS) entry which is preliminary data.</text>
</comment>